<dbReference type="AlphaFoldDB" id="A0A1H4FNW7"/>
<evidence type="ECO:0000259" key="1">
    <source>
        <dbReference type="Pfam" id="PF18660"/>
    </source>
</evidence>
<evidence type="ECO:0000313" key="2">
    <source>
        <dbReference type="EMBL" id="SEA98975.1"/>
    </source>
</evidence>
<protein>
    <recommendedName>
        <fullName evidence="1">Tsi6 domain-containing protein</fullName>
    </recommendedName>
</protein>
<gene>
    <name evidence="2" type="ORF">SAMN04488051_1124</name>
</gene>
<proteinExistence type="predicted"/>
<dbReference type="STRING" id="152573.SAMN04488051_1124"/>
<evidence type="ECO:0000313" key="3">
    <source>
        <dbReference type="Proteomes" id="UP000198773"/>
    </source>
</evidence>
<dbReference type="InterPro" id="IPR040818">
    <property type="entry name" value="Tsi6"/>
</dbReference>
<feature type="domain" description="Tsi6" evidence="1">
    <location>
        <begin position="2"/>
        <end position="83"/>
    </location>
</feature>
<reference evidence="2 3" key="1">
    <citation type="submission" date="2016-10" db="EMBL/GenBank/DDBJ databases">
        <authorList>
            <person name="de Groot N.N."/>
        </authorList>
    </citation>
    <scope>NUCLEOTIDE SEQUENCE [LARGE SCALE GENOMIC DNA]</scope>
    <source>
        <strain evidence="2 3">CGMCC 1.3430</strain>
    </source>
</reference>
<dbReference type="Pfam" id="PF18660">
    <property type="entry name" value="Tsi6"/>
    <property type="match status" value="1"/>
</dbReference>
<name>A0A1H4FNW7_ALKAM</name>
<dbReference type="EMBL" id="FNRM01000012">
    <property type="protein sequence ID" value="SEA98975.1"/>
    <property type="molecule type" value="Genomic_DNA"/>
</dbReference>
<keyword evidence="3" id="KW-1185">Reference proteome</keyword>
<accession>A0A1H4FNW7</accession>
<dbReference type="OrthoDB" id="6937479at2"/>
<dbReference type="RefSeq" id="WP_091345003.1">
    <property type="nucleotide sequence ID" value="NZ_FNRM01000012.1"/>
</dbReference>
<organism evidence="2 3">
    <name type="scientific">Alkalimonas amylolytica</name>
    <dbReference type="NCBI Taxonomy" id="152573"/>
    <lineage>
        <taxon>Bacteria</taxon>
        <taxon>Pseudomonadati</taxon>
        <taxon>Pseudomonadota</taxon>
        <taxon>Gammaproteobacteria</taxon>
        <taxon>Alkalimonas</taxon>
    </lineage>
</organism>
<dbReference type="Proteomes" id="UP000198773">
    <property type="component" value="Unassembled WGS sequence"/>
</dbReference>
<sequence length="88" mass="10137">MTPIEIVRKGISLTEKRLKDIPDFDIYQSIIKQLQYLLSIIDGSELDRSKLDKIIVGHFAVREFEESDPELAEILKNCQSIAFKLSLE</sequence>